<evidence type="ECO:0000313" key="9">
    <source>
        <dbReference type="EMBL" id="KAJ1610088.1"/>
    </source>
</evidence>
<protein>
    <submittedName>
        <fullName evidence="9">SEC24C-like protein</fullName>
    </submittedName>
</protein>
<dbReference type="Proteomes" id="UP001071777">
    <property type="component" value="Unassembled WGS sequence"/>
</dbReference>
<dbReference type="InterPro" id="IPR036175">
    <property type="entry name" value="Sec23/24_helical_dom_sf"/>
</dbReference>
<dbReference type="Pfam" id="PF04811">
    <property type="entry name" value="Sec23_trunk"/>
    <property type="match status" value="1"/>
</dbReference>
<dbReference type="Gene3D" id="2.30.30.380">
    <property type="entry name" value="Zn-finger domain of Sec23/24"/>
    <property type="match status" value="1"/>
</dbReference>
<name>A0ABQ8P6H7_9CRYT</name>
<evidence type="ECO:0000256" key="2">
    <source>
        <dbReference type="ARBA" id="ARBA00022448"/>
    </source>
</evidence>
<dbReference type="SUPFAM" id="SSF81811">
    <property type="entry name" value="Helical domain of Sec23/24"/>
    <property type="match status" value="1"/>
</dbReference>
<evidence type="ECO:0000259" key="7">
    <source>
        <dbReference type="Pfam" id="PF04815"/>
    </source>
</evidence>
<evidence type="ECO:0000313" key="10">
    <source>
        <dbReference type="Proteomes" id="UP001071777"/>
    </source>
</evidence>
<feature type="domain" description="Sec23/Sec24 trunk" evidence="6">
    <location>
        <begin position="391"/>
        <end position="558"/>
    </location>
</feature>
<evidence type="ECO:0000259" key="8">
    <source>
        <dbReference type="Pfam" id="PF08033"/>
    </source>
</evidence>
<feature type="region of interest" description="Disordered" evidence="4">
    <location>
        <begin position="1"/>
        <end position="84"/>
    </location>
</feature>
<dbReference type="InterPro" id="IPR012990">
    <property type="entry name" value="Beta-sandwich_Sec23_24"/>
</dbReference>
<dbReference type="InterPro" id="IPR036465">
    <property type="entry name" value="vWFA_dom_sf"/>
</dbReference>
<dbReference type="Pfam" id="PF04810">
    <property type="entry name" value="zf-Sec23_Sec24"/>
    <property type="match status" value="1"/>
</dbReference>
<dbReference type="SUPFAM" id="SSF82754">
    <property type="entry name" value="C-terminal, gelsolin-like domain of Sec23/24"/>
    <property type="match status" value="1"/>
</dbReference>
<feature type="region of interest" description="Disordered" evidence="4">
    <location>
        <begin position="150"/>
        <end position="191"/>
    </location>
</feature>
<keyword evidence="2" id="KW-0813">Transport</keyword>
<feature type="compositionally biased region" description="Low complexity" evidence="4">
    <location>
        <begin position="174"/>
        <end position="189"/>
    </location>
</feature>
<sequence>MRVYPNFSTSNYSQNGNSLPLNNVSSQANNSSSTQNVPLQPNISQHVQSNPVISNKYGNGQTSNYIQNGNNQQPNYNNYSMANNTASTNLNQGYNYTNPANMQAQAAQQTAYQPPSNISNAPATGSSYSNISGSQFPPKQEAMINNQSMQQNTMSAQQLESSTQYQSSHYQAGSSQFQQRQSQQPPQQFDNSANFVTSLTKPVQSRVDPSQIPRPGFGNITEKDCSIYESDKYSFPPNSLTEAHSMLVDRGNATSKFYKLTLNQIPSQHSILQSMKLPCAAIIQPFPLLNDFEKPVPIVNSSSTIEPIRCLRCRAYANPFTCVSQNGSQCLCNFCGHTFDIPTDYLRLLQSQVKTQSYQSPTDDQNNYPEIYHGVVDYFAPASLGVTTTPELPCYCFLIEASSLALQGNVTNLILYCLKHIFTQLAQSSPESNVVLILYSREILLFPYQRLGEASKPPIKMCVISDIMDPFIPCPLSEICVPVAQGLEFLHELIDRIPSLILPHSTPHSAYFSAVSLAAQIFKARSSTGSIFSFVTSVPNIGFAAINTKETNVAPKSPPRRTSKGMKPSLGFVSGYLVHNIQQMDTIVQACRESNVSLDTFIVTQINDGAYSTADQHNQGMSSPSGGSNSTMGTNPVPTSTLAYLSQHTGGKLHLFSEFPFGKIYRDIYQTLYNIFFVQNVAYDCTFKLRCSRGIAVSKVYAPWTAGGPTPDLSAFQIPKLDSSTAIAFLLRHEENLEQKKNVFLQAACLYTCKDKRQRMLRVLTISVPVTTSITTAFRYASIEPIINIYARMAAHHIVSKGQRGFSGTSGSSSASSSGAIAAATSVVPGLPFSTNKNSSVILTAWKQETLNSIIDMLFSYREHCANTSSTGQLILPDSLKLTLIYISSLFKHPSLMPLNTVLEFTVSEQLVGLYELLYASVGFTTASLYPRLYPLYHSIISSESNSDIQKLESAGLPYQTRLQIDTANNVMGMNASGGGSVVSPEAPIISRYWLNHSIACSGERILSDGIYVLENGREIYLYIGPQVDSRAISEMFGVDSIGFDNFGQLSFPPDDYSPTMESDISFSKRLANVIQQIRNDRFSVSCYMPVVLVSPVSQKLEAKFKAMLVEDAYGFETTYVEFLCNVHKLVQSKIVDS</sequence>
<dbReference type="Gene3D" id="1.20.120.730">
    <property type="entry name" value="Sec23/Sec24 helical domain"/>
    <property type="match status" value="1"/>
</dbReference>
<evidence type="ECO:0000259" key="6">
    <source>
        <dbReference type="Pfam" id="PF04811"/>
    </source>
</evidence>
<feature type="domain" description="Zinc finger Sec23/Sec24-type" evidence="5">
    <location>
        <begin position="307"/>
        <end position="345"/>
    </location>
</feature>
<feature type="compositionally biased region" description="Low complexity" evidence="4">
    <location>
        <begin position="64"/>
        <end position="79"/>
    </location>
</feature>
<evidence type="ECO:0000259" key="5">
    <source>
        <dbReference type="Pfam" id="PF04810"/>
    </source>
</evidence>
<dbReference type="InterPro" id="IPR029006">
    <property type="entry name" value="ADF-H/Gelsolin-like_dom_sf"/>
</dbReference>
<accession>A0ABQ8P6H7</accession>
<comment type="similarity">
    <text evidence="1">Belongs to the SEC23/SEC24 family. SEC24 subfamily.</text>
</comment>
<feature type="compositionally biased region" description="Polar residues" evidence="4">
    <location>
        <begin position="150"/>
        <end position="173"/>
    </location>
</feature>
<dbReference type="SUPFAM" id="SSF82919">
    <property type="entry name" value="Zn-finger domain of Sec23/24"/>
    <property type="match status" value="1"/>
</dbReference>
<keyword evidence="3" id="KW-0653">Protein transport</keyword>
<feature type="region of interest" description="Disordered" evidence="4">
    <location>
        <begin position="105"/>
        <end position="138"/>
    </location>
</feature>
<feature type="compositionally biased region" description="Polar residues" evidence="4">
    <location>
        <begin position="38"/>
        <end position="63"/>
    </location>
</feature>
<dbReference type="InterPro" id="IPR006900">
    <property type="entry name" value="Sec23/24_helical_dom"/>
</dbReference>
<dbReference type="Pfam" id="PF08033">
    <property type="entry name" value="Sec23_BS"/>
    <property type="match status" value="1"/>
</dbReference>
<feature type="compositionally biased region" description="Polar residues" evidence="4">
    <location>
        <begin position="114"/>
        <end position="138"/>
    </location>
</feature>
<keyword evidence="10" id="KW-1185">Reference proteome</keyword>
<dbReference type="PANTHER" id="PTHR13803">
    <property type="entry name" value="SEC24-RELATED PROTEIN"/>
    <property type="match status" value="1"/>
</dbReference>
<feature type="compositionally biased region" description="Low complexity" evidence="4">
    <location>
        <begin position="22"/>
        <end position="37"/>
    </location>
</feature>
<dbReference type="Gene3D" id="3.40.50.410">
    <property type="entry name" value="von Willebrand factor, type A domain"/>
    <property type="match status" value="1"/>
</dbReference>
<dbReference type="InterPro" id="IPR006895">
    <property type="entry name" value="Znf_Sec23_Sec24"/>
</dbReference>
<proteinExistence type="inferred from homology"/>
<feature type="domain" description="Sec23/Sec24 helical" evidence="7">
    <location>
        <begin position="847"/>
        <end position="898"/>
    </location>
</feature>
<comment type="caution">
    <text evidence="9">The sequence shown here is derived from an EMBL/GenBank/DDBJ whole genome shotgun (WGS) entry which is preliminary data.</text>
</comment>
<dbReference type="Pfam" id="PF04815">
    <property type="entry name" value="Sec23_helical"/>
    <property type="match status" value="1"/>
</dbReference>
<organism evidence="9 10">
    <name type="scientific">Cryptosporidium canis</name>
    <dbReference type="NCBI Taxonomy" id="195482"/>
    <lineage>
        <taxon>Eukaryota</taxon>
        <taxon>Sar</taxon>
        <taxon>Alveolata</taxon>
        <taxon>Apicomplexa</taxon>
        <taxon>Conoidasida</taxon>
        <taxon>Coccidia</taxon>
        <taxon>Eucoccidiorida</taxon>
        <taxon>Eimeriorina</taxon>
        <taxon>Cryptosporidiidae</taxon>
        <taxon>Cryptosporidium</taxon>
    </lineage>
</organism>
<evidence type="ECO:0000256" key="3">
    <source>
        <dbReference type="ARBA" id="ARBA00022927"/>
    </source>
</evidence>
<dbReference type="InterPro" id="IPR036174">
    <property type="entry name" value="Znf_Sec23_Sec24_sf"/>
</dbReference>
<feature type="domain" description="Sec23/Sec24 beta-sandwich" evidence="8">
    <location>
        <begin position="682"/>
        <end position="771"/>
    </location>
</feature>
<dbReference type="Gene3D" id="3.40.20.10">
    <property type="entry name" value="Severin"/>
    <property type="match status" value="1"/>
</dbReference>
<evidence type="ECO:0000256" key="1">
    <source>
        <dbReference type="ARBA" id="ARBA00008334"/>
    </source>
</evidence>
<feature type="compositionally biased region" description="Polar residues" evidence="4">
    <location>
        <begin position="1"/>
        <end position="21"/>
    </location>
</feature>
<dbReference type="InterPro" id="IPR050550">
    <property type="entry name" value="SEC23_SEC24_subfamily"/>
</dbReference>
<gene>
    <name evidence="9" type="ORF">OJ252_2010</name>
</gene>
<reference evidence="9" key="1">
    <citation type="submission" date="2022-10" db="EMBL/GenBank/DDBJ databases">
        <title>Adaptive evolution leads to modifications in subtelomeric GC content in a zoonotic Cryptosporidium species.</title>
        <authorList>
            <person name="Li J."/>
            <person name="Feng Y."/>
            <person name="Xiao L."/>
        </authorList>
    </citation>
    <scope>NUCLEOTIDE SEQUENCE</scope>
    <source>
        <strain evidence="9">25894</strain>
    </source>
</reference>
<dbReference type="SUPFAM" id="SSF53300">
    <property type="entry name" value="vWA-like"/>
    <property type="match status" value="1"/>
</dbReference>
<dbReference type="EMBL" id="JAPCXB010000072">
    <property type="protein sequence ID" value="KAJ1610088.1"/>
    <property type="molecule type" value="Genomic_DNA"/>
</dbReference>
<dbReference type="PANTHER" id="PTHR13803:SF4">
    <property type="entry name" value="SECRETORY 24CD, ISOFORM C"/>
    <property type="match status" value="1"/>
</dbReference>
<dbReference type="SUPFAM" id="SSF81995">
    <property type="entry name" value="beta-sandwich domain of Sec23/24"/>
    <property type="match status" value="1"/>
</dbReference>
<dbReference type="InterPro" id="IPR006896">
    <property type="entry name" value="Sec23/24_trunk_dom"/>
</dbReference>
<dbReference type="InterPro" id="IPR036180">
    <property type="entry name" value="Gelsolin-like_dom_sf"/>
</dbReference>
<evidence type="ECO:0000256" key="4">
    <source>
        <dbReference type="SAM" id="MobiDB-lite"/>
    </source>
</evidence>